<protein>
    <recommendedName>
        <fullName evidence="3">Integrase</fullName>
    </recommendedName>
</protein>
<dbReference type="Proteomes" id="UP000183685">
    <property type="component" value="Unassembled WGS sequence"/>
</dbReference>
<dbReference type="SUPFAM" id="SSF56349">
    <property type="entry name" value="DNA breaking-rejoining enzymes"/>
    <property type="match status" value="1"/>
</dbReference>
<proteinExistence type="predicted"/>
<dbReference type="InterPro" id="IPR011010">
    <property type="entry name" value="DNA_brk_join_enz"/>
</dbReference>
<accession>A0A1G7E1M9</accession>
<keyword evidence="2" id="KW-1185">Reference proteome</keyword>
<evidence type="ECO:0000313" key="2">
    <source>
        <dbReference type="Proteomes" id="UP000183685"/>
    </source>
</evidence>
<name>A0A1G7E1M9_9PROT</name>
<organism evidence="1 2">
    <name type="scientific">Kordiimonas lacus</name>
    <dbReference type="NCBI Taxonomy" id="637679"/>
    <lineage>
        <taxon>Bacteria</taxon>
        <taxon>Pseudomonadati</taxon>
        <taxon>Pseudomonadota</taxon>
        <taxon>Alphaproteobacteria</taxon>
        <taxon>Kordiimonadales</taxon>
        <taxon>Kordiimonadaceae</taxon>
        <taxon>Kordiimonas</taxon>
    </lineage>
</organism>
<dbReference type="OrthoDB" id="7804209at2"/>
<sequence>MKRENSQADLAKVMQIKAIKRGKIVDVSQPEGVRYVTQWEAEAGVFRVWYEGEWIDVACPELRIYPGLVQHFVDAFEAVYRASTLYSLQCLIRNVRAGFIRFLAFKGVPSSVSFEDINPQMIGQFKNYLDSANARTILAAKKNHPESNTLSVQTRASYANSLVRCLQYISQDSFTGLQKHLPTFENILHYRNAHKKKVGIQRMDFPQYLELVNAIQVEIRNQVDSYFEGQEMLAVGRDQLSRLKPRQGNDRNPYRWDKATFLAKVEQIINDEGFVDVFRLRQLTYDKASSFDAYRYFAPYHSDLAAHLLNFGVMTAANLTPLLNLKFHDITTHSRLGTIGYKIWLYKARAASGGGDGNQAIGVSAGPSLEEYRADPSLKAGLRVSLEFLELWTRPLRKIHANMNQNVFMGLKRNGGCSVLGGSNSSAIMLLVNKFCDRNSLERINFQSIRPTILDEIEGRFSDYRVTQEIAHHATPDTTEKHYLKGYSRQSYRGRIAHRMEQRSRFHANDGKSDPRLLQGQDHVAATPGFGCIDPYSSPVVGESSGRLCAAYGHCPACPLATADIEDPVSVALYKALNDALYRGSERMQARSYFDKFGEAHQVLQAYLGQVRPEVAAVADTFSFHLPAAE</sequence>
<dbReference type="EMBL" id="FNAK01000008">
    <property type="protein sequence ID" value="SDE57386.1"/>
    <property type="molecule type" value="Genomic_DNA"/>
</dbReference>
<gene>
    <name evidence="1" type="ORF">SAMN04488071_3236</name>
</gene>
<dbReference type="RefSeq" id="WP_068300923.1">
    <property type="nucleotide sequence ID" value="NZ_FNAK01000008.1"/>
</dbReference>
<reference evidence="1 2" key="1">
    <citation type="submission" date="2016-10" db="EMBL/GenBank/DDBJ databases">
        <authorList>
            <person name="de Groot N.N."/>
        </authorList>
    </citation>
    <scope>NUCLEOTIDE SEQUENCE [LARGE SCALE GENOMIC DNA]</scope>
    <source>
        <strain evidence="1 2">CGMCC 1.9109</strain>
    </source>
</reference>
<evidence type="ECO:0000313" key="1">
    <source>
        <dbReference type="EMBL" id="SDE57386.1"/>
    </source>
</evidence>
<dbReference type="AlphaFoldDB" id="A0A1G7E1M9"/>
<evidence type="ECO:0008006" key="3">
    <source>
        <dbReference type="Google" id="ProtNLM"/>
    </source>
</evidence>
<dbReference type="STRING" id="637679.GCA_001550055_00015"/>
<dbReference type="GO" id="GO:0003677">
    <property type="term" value="F:DNA binding"/>
    <property type="evidence" value="ECO:0007669"/>
    <property type="project" value="InterPro"/>
</dbReference>